<evidence type="ECO:0000313" key="3">
    <source>
        <dbReference type="Proteomes" id="UP001152795"/>
    </source>
</evidence>
<gene>
    <name evidence="2" type="ORF">PACLA_8A074088</name>
</gene>
<proteinExistence type="predicted"/>
<evidence type="ECO:0000256" key="1">
    <source>
        <dbReference type="SAM" id="MobiDB-lite"/>
    </source>
</evidence>
<reference evidence="2" key="1">
    <citation type="submission" date="2020-04" db="EMBL/GenBank/DDBJ databases">
        <authorList>
            <person name="Alioto T."/>
            <person name="Alioto T."/>
            <person name="Gomez Garrido J."/>
        </authorList>
    </citation>
    <scope>NUCLEOTIDE SEQUENCE</scope>
    <source>
        <strain evidence="2">A484AB</strain>
    </source>
</reference>
<keyword evidence="3" id="KW-1185">Reference proteome</keyword>
<protein>
    <submittedName>
        <fullName evidence="2">Uncharacterized protein</fullName>
    </submittedName>
</protein>
<feature type="compositionally biased region" description="Basic residues" evidence="1">
    <location>
        <begin position="161"/>
        <end position="171"/>
    </location>
</feature>
<dbReference type="Proteomes" id="UP001152795">
    <property type="component" value="Unassembled WGS sequence"/>
</dbReference>
<accession>A0A7D9DPH2</accession>
<sequence>MALAFERNQVGVKSFGQSVTVPNDPKAKLMYYLNCMATVLDLEDLPREFTSYSNYRALNDTMAGHLLELCKLMSPDILNGKCIFQVEEMEGSSNKFVELSAAKTTMVATASVMMAGRNVQVAKIMFYKPVWKRTYYDEPIVALQRSLATRSRPALTGSRSSGKKKSNCVLM</sequence>
<organism evidence="2 3">
    <name type="scientific">Paramuricea clavata</name>
    <name type="common">Red gorgonian</name>
    <name type="synonym">Violescent sea-whip</name>
    <dbReference type="NCBI Taxonomy" id="317549"/>
    <lineage>
        <taxon>Eukaryota</taxon>
        <taxon>Metazoa</taxon>
        <taxon>Cnidaria</taxon>
        <taxon>Anthozoa</taxon>
        <taxon>Octocorallia</taxon>
        <taxon>Malacalcyonacea</taxon>
        <taxon>Plexauridae</taxon>
        <taxon>Paramuricea</taxon>
    </lineage>
</organism>
<feature type="region of interest" description="Disordered" evidence="1">
    <location>
        <begin position="152"/>
        <end position="171"/>
    </location>
</feature>
<dbReference type="AlphaFoldDB" id="A0A7D9DPH2"/>
<dbReference type="OrthoDB" id="661148at2759"/>
<name>A0A7D9DPH2_PARCT</name>
<comment type="caution">
    <text evidence="2">The sequence shown here is derived from an EMBL/GenBank/DDBJ whole genome shotgun (WGS) entry which is preliminary data.</text>
</comment>
<evidence type="ECO:0000313" key="2">
    <source>
        <dbReference type="EMBL" id="CAB3989732.1"/>
    </source>
</evidence>
<dbReference type="EMBL" id="CACRXK020001542">
    <property type="protein sequence ID" value="CAB3989732.1"/>
    <property type="molecule type" value="Genomic_DNA"/>
</dbReference>